<accession>A0A7C5AMH8</accession>
<dbReference type="AlphaFoldDB" id="A0A7C5AMH8"/>
<reference evidence="1" key="1">
    <citation type="journal article" date="2020" name="mSystems">
        <title>Genome- and Community-Level Interaction Insights into Carbon Utilization and Element Cycling Functions of Hydrothermarchaeota in Hydrothermal Sediment.</title>
        <authorList>
            <person name="Zhou Z."/>
            <person name="Liu Y."/>
            <person name="Xu W."/>
            <person name="Pan J."/>
            <person name="Luo Z.H."/>
            <person name="Li M."/>
        </authorList>
    </citation>
    <scope>NUCLEOTIDE SEQUENCE [LARGE SCALE GENOMIC DNA]</scope>
    <source>
        <strain evidence="1">SpSt-853</strain>
    </source>
</reference>
<gene>
    <name evidence="1" type="ORF">ENW48_06400</name>
</gene>
<evidence type="ECO:0000313" key="1">
    <source>
        <dbReference type="EMBL" id="HGZ11833.1"/>
    </source>
</evidence>
<dbReference type="EMBL" id="DTKJ01000043">
    <property type="protein sequence ID" value="HGZ11833.1"/>
    <property type="molecule type" value="Genomic_DNA"/>
</dbReference>
<name>A0A7C5AMH8_9BACT</name>
<organism evidence="1">
    <name type="scientific">Desulfobacca acetoxidans</name>
    <dbReference type="NCBI Taxonomy" id="60893"/>
    <lineage>
        <taxon>Bacteria</taxon>
        <taxon>Pseudomonadati</taxon>
        <taxon>Thermodesulfobacteriota</taxon>
        <taxon>Desulfobaccia</taxon>
        <taxon>Desulfobaccales</taxon>
        <taxon>Desulfobaccaceae</taxon>
        <taxon>Desulfobacca</taxon>
    </lineage>
</organism>
<comment type="caution">
    <text evidence="1">The sequence shown here is derived from an EMBL/GenBank/DDBJ whole genome shotgun (WGS) entry which is preliminary data.</text>
</comment>
<sequence length="90" mass="10918">MSEQSTLAQMEAHFYLVKEIIEKEDMWERVPEHARQFSPENLENLVKYAYFAGFLDMSQVLRLLFLKKRDRAALLQKWYEEIREKGCWLC</sequence>
<proteinExistence type="predicted"/>
<protein>
    <submittedName>
        <fullName evidence="1">Uncharacterized protein</fullName>
    </submittedName>
</protein>